<dbReference type="EC" id="2.1.1.-" evidence="4"/>
<keyword evidence="3 4" id="KW-0949">S-adenosyl-L-methionine</keyword>
<reference evidence="5 6" key="1">
    <citation type="submission" date="2018-11" db="EMBL/GenBank/DDBJ databases">
        <authorList>
            <person name="Criscuolo A."/>
        </authorList>
    </citation>
    <scope>NUCLEOTIDE SEQUENCE [LARGE SCALE GENOMIC DNA]</scope>
    <source>
        <strain evidence="5">ATB-66</strain>
    </source>
</reference>
<dbReference type="GO" id="GO:0008171">
    <property type="term" value="F:O-methyltransferase activity"/>
    <property type="evidence" value="ECO:0007669"/>
    <property type="project" value="InterPro"/>
</dbReference>
<dbReference type="SUPFAM" id="SSF53335">
    <property type="entry name" value="S-adenosyl-L-methionine-dependent methyltransferases"/>
    <property type="match status" value="1"/>
</dbReference>
<organism evidence="5 6">
    <name type="scientific">Filibacter tadaridae</name>
    <dbReference type="NCBI Taxonomy" id="2483811"/>
    <lineage>
        <taxon>Bacteria</taxon>
        <taxon>Bacillati</taxon>
        <taxon>Bacillota</taxon>
        <taxon>Bacilli</taxon>
        <taxon>Bacillales</taxon>
        <taxon>Caryophanaceae</taxon>
        <taxon>Filibacter</taxon>
    </lineage>
</organism>
<evidence type="ECO:0000256" key="1">
    <source>
        <dbReference type="ARBA" id="ARBA00022603"/>
    </source>
</evidence>
<dbReference type="GO" id="GO:0008757">
    <property type="term" value="F:S-adenosylmethionine-dependent methyltransferase activity"/>
    <property type="evidence" value="ECO:0007669"/>
    <property type="project" value="TreeGrafter"/>
</dbReference>
<feature type="binding site" evidence="4">
    <location>
        <begin position="112"/>
        <end position="113"/>
    </location>
    <ligand>
        <name>S-adenosyl-L-methionine</name>
        <dbReference type="ChEBI" id="CHEBI:59789"/>
    </ligand>
</feature>
<dbReference type="InterPro" id="IPR002935">
    <property type="entry name" value="SAM_O-MeTrfase"/>
</dbReference>
<evidence type="ECO:0000256" key="4">
    <source>
        <dbReference type="HAMAP-Rule" id="MF_02217"/>
    </source>
</evidence>
<comment type="function">
    <text evidence="4">Catalyzes the methylation of 5-hydroxyuridine (ho5U) to form 5-methoxyuridine (mo5U) at position 34 in tRNAs.</text>
</comment>
<keyword evidence="4" id="KW-0479">Metal-binding</keyword>
<dbReference type="Gene3D" id="3.40.50.150">
    <property type="entry name" value="Vaccinia Virus protein VP39"/>
    <property type="match status" value="1"/>
</dbReference>
<comment type="similarity">
    <text evidence="4">Belongs to the class I-like SAM-binding methyltransferase superfamily. Cation-dependent O-methyltransferase family.</text>
</comment>
<comment type="catalytic activity">
    <reaction evidence="4">
        <text>5-hydroxyuridine(34) in tRNA + S-adenosyl-L-methionine = 5-methoxyuridine(34) in tRNA + S-adenosyl-L-homocysteine + H(+)</text>
        <dbReference type="Rhea" id="RHEA:60524"/>
        <dbReference type="Rhea" id="RHEA-COMP:13381"/>
        <dbReference type="Rhea" id="RHEA-COMP:15591"/>
        <dbReference type="ChEBI" id="CHEBI:15378"/>
        <dbReference type="ChEBI" id="CHEBI:57856"/>
        <dbReference type="ChEBI" id="CHEBI:59789"/>
        <dbReference type="ChEBI" id="CHEBI:136877"/>
        <dbReference type="ChEBI" id="CHEBI:143860"/>
    </reaction>
</comment>
<dbReference type="InterPro" id="IPR029063">
    <property type="entry name" value="SAM-dependent_MTases_sf"/>
</dbReference>
<keyword evidence="6" id="KW-1185">Reference proteome</keyword>
<feature type="binding site" evidence="4">
    <location>
        <position position="132"/>
    </location>
    <ligand>
        <name>Mg(2+)</name>
        <dbReference type="ChEBI" id="CHEBI:18420"/>
    </ligand>
</feature>
<comment type="subunit">
    <text evidence="4">Homodimer.</text>
</comment>
<dbReference type="PANTHER" id="PTHR10509:SF14">
    <property type="entry name" value="CAFFEOYL-COA O-METHYLTRANSFERASE 3-RELATED"/>
    <property type="match status" value="1"/>
</dbReference>
<accession>A0A3P5XCJ7</accession>
<keyword evidence="1 4" id="KW-0489">Methyltransferase</keyword>
<name>A0A3P5XCJ7_9BACL</name>
<dbReference type="GO" id="GO:0000287">
    <property type="term" value="F:magnesium ion binding"/>
    <property type="evidence" value="ECO:0007669"/>
    <property type="project" value="UniProtKB-UniRule"/>
</dbReference>
<proteinExistence type="inferred from homology"/>
<feature type="binding site" evidence="4">
    <location>
        <position position="159"/>
    </location>
    <ligand>
        <name>Mg(2+)</name>
        <dbReference type="ChEBI" id="CHEBI:18420"/>
    </ligand>
</feature>
<feature type="binding site" evidence="4">
    <location>
        <position position="158"/>
    </location>
    <ligand>
        <name>Mg(2+)</name>
        <dbReference type="ChEBI" id="CHEBI:18420"/>
    </ligand>
</feature>
<evidence type="ECO:0000313" key="6">
    <source>
        <dbReference type="Proteomes" id="UP000270468"/>
    </source>
</evidence>
<sequence length="214" mass="24502">MNGIETVESYIQGFENEVSPFILEMEDYAKAHHVPIMERGGIELLIGLLRIQQPERILEIGSAIGYSAIRIAEALPNVSIVTIERDEDRYKKAIEYLNKSNLEERIQIIETDALLTEADAIFDKTYDALFIDAAKGQYKRFFEKYSSTVSARGVIYCDNMFMHGMVLLGDEEIPKRSRTMIRKLKEFTQWIMTHPDYETTLLPVGDGLLIATKK</sequence>
<feature type="binding site" evidence="4">
    <location>
        <position position="37"/>
    </location>
    <ligand>
        <name>S-adenosyl-L-methionine</name>
        <dbReference type="ChEBI" id="CHEBI:59789"/>
    </ligand>
</feature>
<dbReference type="PANTHER" id="PTHR10509">
    <property type="entry name" value="O-METHYLTRANSFERASE-RELATED"/>
    <property type="match status" value="1"/>
</dbReference>
<feature type="binding site" evidence="4">
    <location>
        <position position="67"/>
    </location>
    <ligand>
        <name>S-adenosyl-L-methionine</name>
        <dbReference type="ChEBI" id="CHEBI:59789"/>
    </ligand>
</feature>
<keyword evidence="4" id="KW-0460">Magnesium</keyword>
<dbReference type="Proteomes" id="UP000270468">
    <property type="component" value="Unassembled WGS sequence"/>
</dbReference>
<keyword evidence="4" id="KW-0819">tRNA processing</keyword>
<dbReference type="InterPro" id="IPR050362">
    <property type="entry name" value="Cation-dep_OMT"/>
</dbReference>
<dbReference type="InterPro" id="IPR043675">
    <property type="entry name" value="TrmR_methyltr"/>
</dbReference>
<evidence type="ECO:0000256" key="3">
    <source>
        <dbReference type="ARBA" id="ARBA00022691"/>
    </source>
</evidence>
<dbReference type="HAMAP" id="MF_02217">
    <property type="entry name" value="TrmR_methyltr"/>
    <property type="match status" value="1"/>
</dbReference>
<dbReference type="AlphaFoldDB" id="A0A3P5XCJ7"/>
<dbReference type="GO" id="GO:0016300">
    <property type="term" value="F:tRNA (uridine) methyltransferase activity"/>
    <property type="evidence" value="ECO:0007669"/>
    <property type="project" value="UniProtKB-UniRule"/>
</dbReference>
<dbReference type="GO" id="GO:0030488">
    <property type="term" value="P:tRNA methylation"/>
    <property type="evidence" value="ECO:0007669"/>
    <property type="project" value="UniProtKB-UniRule"/>
</dbReference>
<evidence type="ECO:0000256" key="2">
    <source>
        <dbReference type="ARBA" id="ARBA00022679"/>
    </source>
</evidence>
<dbReference type="RefSeq" id="WP_345788908.1">
    <property type="nucleotide sequence ID" value="NZ_CBCRXF010000002.1"/>
</dbReference>
<evidence type="ECO:0000313" key="5">
    <source>
        <dbReference type="EMBL" id="VDC32562.1"/>
    </source>
</evidence>
<dbReference type="PROSITE" id="PS51682">
    <property type="entry name" value="SAM_OMT_I"/>
    <property type="match status" value="1"/>
</dbReference>
<dbReference type="EMBL" id="UXAV01000044">
    <property type="protein sequence ID" value="VDC32562.1"/>
    <property type="molecule type" value="Genomic_DNA"/>
</dbReference>
<gene>
    <name evidence="4" type="primary">trmR</name>
    <name evidence="5" type="ORF">FILTAD_02770</name>
</gene>
<feature type="binding site" evidence="4">
    <location>
        <position position="84"/>
    </location>
    <ligand>
        <name>S-adenosyl-L-methionine</name>
        <dbReference type="ChEBI" id="CHEBI:59789"/>
    </ligand>
</feature>
<dbReference type="CDD" id="cd02440">
    <property type="entry name" value="AdoMet_MTases"/>
    <property type="match status" value="1"/>
</dbReference>
<feature type="binding site" evidence="4">
    <location>
        <position position="132"/>
    </location>
    <ligand>
        <name>S-adenosyl-L-methionine</name>
        <dbReference type="ChEBI" id="CHEBI:59789"/>
    </ligand>
</feature>
<keyword evidence="2 4" id="KW-0808">Transferase</keyword>
<dbReference type="Pfam" id="PF01596">
    <property type="entry name" value="Methyltransf_3"/>
    <property type="match status" value="1"/>
</dbReference>
<protein>
    <recommendedName>
        <fullName evidence="4">tRNA 5-hydroxyuridine methyltransferase</fullName>
        <ecNumber evidence="4">2.1.1.-</ecNumber>
    </recommendedName>
    <alternativeName>
        <fullName evidence="4">ho5U methyltransferase</fullName>
    </alternativeName>
</protein>